<accession>A0ABY2RTP1</accession>
<dbReference type="EMBL" id="SWMS01000039">
    <property type="protein sequence ID" value="TKG60241.1"/>
    <property type="molecule type" value="Genomic_DNA"/>
</dbReference>
<reference evidence="1 2" key="1">
    <citation type="journal article" date="2015" name="Antonie Van Leeuwenhoek">
        <title>Prauserella endophytica sp. nov., an endophytic actinobacterium isolated from Tamarix taklamakanensis.</title>
        <authorList>
            <person name="Liu J.M."/>
            <person name="Habden X."/>
            <person name="Guo L."/>
            <person name="Tuo L."/>
            <person name="Jiang Z.K."/>
            <person name="Liu S.W."/>
            <person name="Liu X.F."/>
            <person name="Chen L."/>
            <person name="Li R.F."/>
            <person name="Zhang Y.Q."/>
            <person name="Sun C.H."/>
        </authorList>
    </citation>
    <scope>NUCLEOTIDE SEQUENCE [LARGE SCALE GENOMIC DNA]</scope>
    <source>
        <strain evidence="1 2">CGMCC 4.7182</strain>
    </source>
</reference>
<comment type="caution">
    <text evidence="1">The sequence shown here is derived from an EMBL/GenBank/DDBJ whole genome shotgun (WGS) entry which is preliminary data.</text>
</comment>
<dbReference type="SUPFAM" id="SSF52540">
    <property type="entry name" value="P-loop containing nucleoside triphosphate hydrolases"/>
    <property type="match status" value="1"/>
</dbReference>
<keyword evidence="2" id="KW-1185">Reference proteome</keyword>
<dbReference type="RefSeq" id="WP_116051869.1">
    <property type="nucleotide sequence ID" value="NZ_SWMS01000039.1"/>
</dbReference>
<sequence>MISNVDARVVSLNGVDNVGKTTQLAWLSRSLPGAHLVGTVDRWDTRWQQVASGDFAQWWFVASTTPEHTGLVLGSHAARRAGSGQLALEDRGLPMLLATCAATAVVKDGFSPADALHLVENIATDLPVAEHRREVHVLLRRSPDPAREAHQALRREPRSTDRRYVAYQHALAEVVSLQVARGDYHTVLEIEDAPILDVQNRLREHLRGFGVHAGALPVVALDRLWVLAGMSESGKSSVGELLRDELGVTRLKIGYLLDVAALRAGEIDPYAWSESEQAERLTEEVLRFAETTKARTISVESAHRFEATAHLKRVWGEHCQVAYVDADSAVRASRAAETEVRLRARDETKHERGADRIVDIADHVIDNTGSLAALKLAVHRLVATADLQHVALDTSDPVTHAEWLRQASDHIVDEQVALVLATGTTGTAGWRDRWSDLDLLVVRDTAPADWLRRTLGALPIPDGIKMGISTFTTSDIDALRVPPRVVQSLRRAAQGVGVIYHRPGYRVPVPVSAHGDRTSRGELGLILMTTRRLLAAPMFDVRAVHKHLVLLAKILLRADGYHFDDVEDVLAVFRDLHPDAACDPPVLDDLIDRSDDPAVRQRLLEAADRLLSYVDRLDHIVRTSA</sequence>
<gene>
    <name evidence="1" type="ORF">FCN18_35730</name>
</gene>
<proteinExistence type="predicted"/>
<evidence type="ECO:0000313" key="2">
    <source>
        <dbReference type="Proteomes" id="UP000309992"/>
    </source>
</evidence>
<dbReference type="Gene3D" id="3.40.50.300">
    <property type="entry name" value="P-loop containing nucleotide triphosphate hydrolases"/>
    <property type="match status" value="1"/>
</dbReference>
<name>A0ABY2RTP1_9PSEU</name>
<organism evidence="1 2">
    <name type="scientific">Prauserella endophytica</name>
    <dbReference type="NCBI Taxonomy" id="1592324"/>
    <lineage>
        <taxon>Bacteria</taxon>
        <taxon>Bacillati</taxon>
        <taxon>Actinomycetota</taxon>
        <taxon>Actinomycetes</taxon>
        <taxon>Pseudonocardiales</taxon>
        <taxon>Pseudonocardiaceae</taxon>
        <taxon>Prauserella</taxon>
        <taxon>Prauserella coralliicola group</taxon>
    </lineage>
</organism>
<dbReference type="Proteomes" id="UP000309992">
    <property type="component" value="Unassembled WGS sequence"/>
</dbReference>
<dbReference type="InterPro" id="IPR027417">
    <property type="entry name" value="P-loop_NTPase"/>
</dbReference>
<protein>
    <submittedName>
        <fullName evidence="1">Uncharacterized protein</fullName>
    </submittedName>
</protein>
<evidence type="ECO:0000313" key="1">
    <source>
        <dbReference type="EMBL" id="TKG60241.1"/>
    </source>
</evidence>